<gene>
    <name evidence="8" type="primary">KAFR0C04980</name>
    <name evidence="8" type="ORF">KAFR_0C04980</name>
</gene>
<dbReference type="GO" id="GO:0006631">
    <property type="term" value="P:fatty acid metabolic process"/>
    <property type="evidence" value="ECO:0007669"/>
    <property type="project" value="EnsemblFungi"/>
</dbReference>
<dbReference type="GO" id="GO:0008270">
    <property type="term" value="F:zinc ion binding"/>
    <property type="evidence" value="ECO:0007669"/>
    <property type="project" value="InterPro"/>
</dbReference>
<keyword evidence="6" id="KW-0539">Nucleus</keyword>
<dbReference type="CDD" id="cd00067">
    <property type="entry name" value="GAL4"/>
    <property type="match status" value="1"/>
</dbReference>
<dbReference type="RefSeq" id="XP_003956624.1">
    <property type="nucleotide sequence ID" value="XM_003956575.1"/>
</dbReference>
<evidence type="ECO:0000259" key="7">
    <source>
        <dbReference type="PROSITE" id="PS50048"/>
    </source>
</evidence>
<dbReference type="GO" id="GO:0000978">
    <property type="term" value="F:RNA polymerase II cis-regulatory region sequence-specific DNA binding"/>
    <property type="evidence" value="ECO:0007669"/>
    <property type="project" value="EnsemblFungi"/>
</dbReference>
<evidence type="ECO:0000256" key="3">
    <source>
        <dbReference type="ARBA" id="ARBA00023015"/>
    </source>
</evidence>
<dbReference type="KEGG" id="kaf:KAFR_0C04980"/>
<dbReference type="InParanoid" id="H2ASY9"/>
<name>H2ASY9_KAZAF</name>
<dbReference type="PROSITE" id="PS00463">
    <property type="entry name" value="ZN2_CY6_FUNGAL_1"/>
    <property type="match status" value="1"/>
</dbReference>
<keyword evidence="9" id="KW-1185">Reference proteome</keyword>
<keyword evidence="3" id="KW-0805">Transcription regulation</keyword>
<organism evidence="8 9">
    <name type="scientific">Kazachstania africana (strain ATCC 22294 / BCRC 22015 / CBS 2517 / CECT 1963 / NBRC 1671 / NRRL Y-8276)</name>
    <name type="common">Yeast</name>
    <name type="synonym">Kluyveromyces africanus</name>
    <dbReference type="NCBI Taxonomy" id="1071382"/>
    <lineage>
        <taxon>Eukaryota</taxon>
        <taxon>Fungi</taxon>
        <taxon>Dikarya</taxon>
        <taxon>Ascomycota</taxon>
        <taxon>Saccharomycotina</taxon>
        <taxon>Saccharomycetes</taxon>
        <taxon>Saccharomycetales</taxon>
        <taxon>Saccharomycetaceae</taxon>
        <taxon>Kazachstania</taxon>
    </lineage>
</organism>
<dbReference type="OrthoDB" id="5069333at2759"/>
<dbReference type="STRING" id="1071382.H2ASY9"/>
<evidence type="ECO:0000313" key="8">
    <source>
        <dbReference type="EMBL" id="CCF57489.1"/>
    </source>
</evidence>
<dbReference type="InterPro" id="IPR036864">
    <property type="entry name" value="Zn2-C6_fun-type_DNA-bd_sf"/>
</dbReference>
<dbReference type="Proteomes" id="UP000005220">
    <property type="component" value="Chromosome 3"/>
</dbReference>
<dbReference type="CDD" id="cd12148">
    <property type="entry name" value="fungal_TF_MHR"/>
    <property type="match status" value="1"/>
</dbReference>
<keyword evidence="1" id="KW-0479">Metal-binding</keyword>
<dbReference type="InterPro" id="IPR050675">
    <property type="entry name" value="OAF3"/>
</dbReference>
<evidence type="ECO:0000256" key="5">
    <source>
        <dbReference type="ARBA" id="ARBA00023163"/>
    </source>
</evidence>
<sequence length="951" mass="110861">MHEATHIKEPASIRFDTIRYSTDAKLVMSSSPDNIVRAGSVNDSQEWFGKAGKVVKKRNRISFVCQACRKAKTKCDKEKPMCSRCRKQDLECVYDIELQRPPKNPNKDSAITRLENDIQYWKKRTQALIRDQEIEMLKKPKEESTPTTKEIQEDEKSWQNLKVNIYRDNPRLIISKVMKREVNPLSENYLIIKDNFLTSILLSVFSNYRPTDNSVVPALAADVSITKAQSWMQDNASKLTEVLAKQCRNEKQKSKLKEFTNRLLQIPSSNDNNRVKLISSILSNPKEYHNIEDHCTLPNEYSEILQEFIAEYEKILPPKFVMKSYKSHFYENIYPCLPFLNKEIFEESINSTLIGDLDDPNKLRINLGVASLRNKMENLSILLIILKISHMSLQFLQNESNSLSSRYFDDTMLTLYPIKVDAIMLAQRFLASENWCACPNENIITCLLYIWAFFVFSPEEAEFFLENPTDVISNLTVMLATTIGLHRDPLEYPQLVMSKDIRVLNHRRLLWLSVISMSSFESTIKGRRLSTSENLFESFINFHDPSTITEYMKRVRNDMSPPNFFTLKLHKFTFEVTYFVLLHQKLNELTMSYNGSFHLYEYEDLISKINAFADLEFSNSSQNIVFDQLEGIAEDKVGQLSLLSTRNSIVFFYGTMSKIMMLRSYMALMLHFENLCVKDSEQYLFYYYKYFSECLIAVLELSNILQKYYKGEKITGISPLTNYHASKTIQLSVSTILLTLLVILSRFELASYMLSNRSQFTRFIPENDIESKTRIINEIKKIFEIAITKIYNLASENLRFTYFSIFKILILSDIVMQKMKSGDLWNGMVSDTNMENKFSNSKINKIFTMTVDFNIDKNGKLIDHLKLKNHLIKFDIQKLREISERINTLILDYNNTLCGDIKPIELNETNVENMATNFLPEFNDIDFSDNIPDLFLDNLDFLDYDLFFSNK</sequence>
<feature type="domain" description="Zn(2)-C6 fungal-type" evidence="7">
    <location>
        <begin position="64"/>
        <end position="94"/>
    </location>
</feature>
<proteinExistence type="predicted"/>
<evidence type="ECO:0000256" key="2">
    <source>
        <dbReference type="ARBA" id="ARBA00022833"/>
    </source>
</evidence>
<evidence type="ECO:0000256" key="1">
    <source>
        <dbReference type="ARBA" id="ARBA00022723"/>
    </source>
</evidence>
<dbReference type="GO" id="GO:0071400">
    <property type="term" value="P:cellular response to oleic acid"/>
    <property type="evidence" value="ECO:0007669"/>
    <property type="project" value="EnsemblFungi"/>
</dbReference>
<dbReference type="GeneID" id="13885407"/>
<dbReference type="Gene3D" id="4.10.240.10">
    <property type="entry name" value="Zn(2)-C6 fungal-type DNA-binding domain"/>
    <property type="match status" value="1"/>
</dbReference>
<dbReference type="PROSITE" id="PS50048">
    <property type="entry name" value="ZN2_CY6_FUNGAL_2"/>
    <property type="match status" value="1"/>
</dbReference>
<dbReference type="InterPro" id="IPR001138">
    <property type="entry name" value="Zn2Cys6_DnaBD"/>
</dbReference>
<dbReference type="GO" id="GO:0032000">
    <property type="term" value="P:positive regulation of fatty acid beta-oxidation"/>
    <property type="evidence" value="ECO:0007669"/>
    <property type="project" value="EnsemblFungi"/>
</dbReference>
<keyword evidence="5" id="KW-0804">Transcription</keyword>
<dbReference type="SMART" id="SM00066">
    <property type="entry name" value="GAL4"/>
    <property type="match status" value="1"/>
</dbReference>
<evidence type="ECO:0000256" key="6">
    <source>
        <dbReference type="ARBA" id="ARBA00023242"/>
    </source>
</evidence>
<evidence type="ECO:0000256" key="4">
    <source>
        <dbReference type="ARBA" id="ARBA00023125"/>
    </source>
</evidence>
<protein>
    <recommendedName>
        <fullName evidence="7">Zn(2)-C6 fungal-type domain-containing protein</fullName>
    </recommendedName>
</protein>
<dbReference type="HOGENOM" id="CLU_008453_0_0_1"/>
<keyword evidence="4" id="KW-0238">DNA-binding</keyword>
<dbReference type="GO" id="GO:0089716">
    <property type="term" value="C:Pip2-Oaf1 complex"/>
    <property type="evidence" value="ECO:0007669"/>
    <property type="project" value="EnsemblFungi"/>
</dbReference>
<dbReference type="PANTHER" id="PTHR31069">
    <property type="entry name" value="OLEATE-ACTIVATED TRANSCRIPTION FACTOR 1-RELATED"/>
    <property type="match status" value="1"/>
</dbReference>
<reference evidence="8 9" key="1">
    <citation type="journal article" date="2011" name="Proc. Natl. Acad. Sci. U.S.A.">
        <title>Evolutionary erosion of yeast sex chromosomes by mating-type switching accidents.</title>
        <authorList>
            <person name="Gordon J.L."/>
            <person name="Armisen D."/>
            <person name="Proux-Wera E."/>
            <person name="Oheigeartaigh S.S."/>
            <person name="Byrne K.P."/>
            <person name="Wolfe K.H."/>
        </authorList>
    </citation>
    <scope>NUCLEOTIDE SEQUENCE [LARGE SCALE GENOMIC DNA]</scope>
    <source>
        <strain evidence="9">ATCC 22294 / BCRC 22015 / CBS 2517 / CECT 1963 / NBRC 1671 / NRRL Y-8276</strain>
    </source>
</reference>
<dbReference type="Pfam" id="PF00172">
    <property type="entry name" value="Zn_clus"/>
    <property type="match status" value="1"/>
</dbReference>
<keyword evidence="2" id="KW-0862">Zinc</keyword>
<dbReference type="PANTHER" id="PTHR31069:SF29">
    <property type="entry name" value="OLEATE-ACTIVATED TRANSCRIPTION FACTOR 1-RELATED"/>
    <property type="match status" value="1"/>
</dbReference>
<dbReference type="SUPFAM" id="SSF57701">
    <property type="entry name" value="Zn2/Cys6 DNA-binding domain"/>
    <property type="match status" value="1"/>
</dbReference>
<accession>H2ASY9</accession>
<dbReference type="AlphaFoldDB" id="H2ASY9"/>
<dbReference type="EMBL" id="HE650823">
    <property type="protein sequence ID" value="CCF57489.1"/>
    <property type="molecule type" value="Genomic_DNA"/>
</dbReference>
<evidence type="ECO:0000313" key="9">
    <source>
        <dbReference type="Proteomes" id="UP000005220"/>
    </source>
</evidence>
<dbReference type="GO" id="GO:0001228">
    <property type="term" value="F:DNA-binding transcription activator activity, RNA polymerase II-specific"/>
    <property type="evidence" value="ECO:0007669"/>
    <property type="project" value="EnsemblFungi"/>
</dbReference>
<dbReference type="eggNOG" id="ENOG502QW20">
    <property type="taxonomic scope" value="Eukaryota"/>
</dbReference>